<evidence type="ECO:0000313" key="3">
    <source>
        <dbReference type="EMBL" id="GAA4470873.1"/>
    </source>
</evidence>
<keyword evidence="1" id="KW-1133">Transmembrane helix</keyword>
<keyword evidence="1" id="KW-0812">Transmembrane</keyword>
<gene>
    <name evidence="3" type="ORF">GCM10023189_60350</name>
</gene>
<dbReference type="InterPro" id="IPR011933">
    <property type="entry name" value="Double_TM_dom"/>
</dbReference>
<keyword evidence="1" id="KW-0472">Membrane</keyword>
<evidence type="ECO:0000256" key="1">
    <source>
        <dbReference type="SAM" id="Phobius"/>
    </source>
</evidence>
<evidence type="ECO:0000313" key="4">
    <source>
        <dbReference type="Proteomes" id="UP001501175"/>
    </source>
</evidence>
<dbReference type="Proteomes" id="UP001501175">
    <property type="component" value="Unassembled WGS sequence"/>
</dbReference>
<evidence type="ECO:0000259" key="2">
    <source>
        <dbReference type="Pfam" id="PF07584"/>
    </source>
</evidence>
<proteinExistence type="predicted"/>
<keyword evidence="4" id="KW-1185">Reference proteome</keyword>
<organism evidence="3 4">
    <name type="scientific">Nibrella saemangeumensis</name>
    <dbReference type="NCBI Taxonomy" id="1084526"/>
    <lineage>
        <taxon>Bacteria</taxon>
        <taxon>Pseudomonadati</taxon>
        <taxon>Bacteroidota</taxon>
        <taxon>Cytophagia</taxon>
        <taxon>Cytophagales</taxon>
        <taxon>Spirosomataceae</taxon>
        <taxon>Nibrella</taxon>
    </lineage>
</organism>
<feature type="transmembrane region" description="Helical" evidence="1">
    <location>
        <begin position="6"/>
        <end position="24"/>
    </location>
</feature>
<dbReference type="EMBL" id="BAABHD010000084">
    <property type="protein sequence ID" value="GAA4470873.1"/>
    <property type="molecule type" value="Genomic_DNA"/>
</dbReference>
<name>A0ABP8NPV7_9BACT</name>
<feature type="transmembrane region" description="Helical" evidence="1">
    <location>
        <begin position="59"/>
        <end position="81"/>
    </location>
</feature>
<feature type="domain" description="Aerotolerance regulator N-terminal" evidence="2">
    <location>
        <begin position="1"/>
        <end position="76"/>
    </location>
</feature>
<reference evidence="4" key="1">
    <citation type="journal article" date="2019" name="Int. J. Syst. Evol. Microbiol.">
        <title>The Global Catalogue of Microorganisms (GCM) 10K type strain sequencing project: providing services to taxonomists for standard genome sequencing and annotation.</title>
        <authorList>
            <consortium name="The Broad Institute Genomics Platform"/>
            <consortium name="The Broad Institute Genome Sequencing Center for Infectious Disease"/>
            <person name="Wu L."/>
            <person name="Ma J."/>
        </authorList>
    </citation>
    <scope>NUCLEOTIDE SEQUENCE [LARGE SCALE GENOMIC DNA]</scope>
    <source>
        <strain evidence="4">JCM 17927</strain>
    </source>
</reference>
<accession>A0ABP8NPV7</accession>
<dbReference type="RefSeq" id="WP_345250279.1">
    <property type="nucleotide sequence ID" value="NZ_BAABHD010000084.1"/>
</dbReference>
<dbReference type="PANTHER" id="PTHR37464">
    <property type="entry name" value="BLL2463 PROTEIN"/>
    <property type="match status" value="1"/>
</dbReference>
<dbReference type="PANTHER" id="PTHR37464:SF1">
    <property type="entry name" value="BLL2463 PROTEIN"/>
    <property type="match status" value="1"/>
</dbReference>
<dbReference type="NCBIfam" id="TIGR02226">
    <property type="entry name" value="two_anch"/>
    <property type="match status" value="1"/>
</dbReference>
<dbReference type="InterPro" id="IPR024163">
    <property type="entry name" value="Aerotolerance_reg_N"/>
</dbReference>
<protein>
    <recommendedName>
        <fullName evidence="2">Aerotolerance regulator N-terminal domain-containing protein</fullName>
    </recommendedName>
</protein>
<comment type="caution">
    <text evidence="3">The sequence shown here is derived from an EMBL/GenBank/DDBJ whole genome shotgun (WGS) entry which is preliminary data.</text>
</comment>
<dbReference type="Pfam" id="PF07584">
    <property type="entry name" value="BatA"/>
    <property type="match status" value="1"/>
</dbReference>
<sequence length="409" mass="45967">MEFLEPLLLWGGLAVVIPVGIHFWHQKRGKVIGWAATQWLTEKNQQQHRGLRLENLPLLILRCLLVLLLALLLSQPMLTWLNAKPAGQKIHLVLPNPFLVDNFRFELDDALRKGEKVYWIVPTTEPTTALTQLPAQQPANPLLVQASINQLREQGTLKQNDTLYLYLVNNAQYRDIPYIHVPAHFLVHAVIDSGSRPVQRYLVASDNGNVFVNAAGQLTNSPTMPSRLRFSTQPVHTGPIAVLLDYRNKAEQQTVAAALQALADVYKIDLTINLNRIPDKPYQWVLTDRLITTPVPQTLYVVSGGNQAPILPTPNIRYIDETLTPQTTELVANGQLPEWLGELLVTQFGLQPATTPLSRVQWNDLFIRSDSSLKGSETTEANTTEQSYLVLLFVMVLGIERWLALRTNA</sequence>